<sequence length="392" mass="43251">MGGLLSCFSDQKTGMRTAAMHRKFGVQNDAAKEVGRESSRRWEKMRSIRAAEDALIEEAAALLVLQKQSNCRGNTAVPFDRSTSVRGPGTGMKKQQGLPRSSSSRPRSLTDPLVPPLQFVNQETKIEDLETNHFVLVHGGGFGAWCWYKTISLLEDAGFKVSALDLAGSGIHLFDANNVTSLPQYAKPLTDFLEKLNNTKKVILVGHDFGGSCISYAMELFPTKIAKAVFLAAAMVKNGQNTLHMFSLKQDGASDLMHQAQTFLYGNGKDQPPTAIDLEKSLLRDLLFNQSPVKDIALASVSVRPIPFAPVMEKLVLTDNYESIRRFYIETRNDNAISLSVQQIMCESNPPEKIFLLKGSDHCPFFSKPQALHKLLVEIARISPIKNAANQP</sequence>
<dbReference type="Gene3D" id="3.40.50.1820">
    <property type="entry name" value="alpha/beta hydrolase"/>
    <property type="match status" value="1"/>
</dbReference>
<dbReference type="PANTHER" id="PTHR10992">
    <property type="entry name" value="METHYLESTERASE FAMILY MEMBER"/>
    <property type="match status" value="1"/>
</dbReference>
<reference evidence="6 7" key="1">
    <citation type="journal article" date="2020" name="Nat. Food">
        <title>A phased Vanilla planifolia genome enables genetic improvement of flavour and production.</title>
        <authorList>
            <person name="Hasing T."/>
            <person name="Tang H."/>
            <person name="Brym M."/>
            <person name="Khazi F."/>
            <person name="Huang T."/>
            <person name="Chambers A.H."/>
        </authorList>
    </citation>
    <scope>NUCLEOTIDE SEQUENCE [LARGE SCALE GENOMIC DNA]</scope>
    <source>
        <tissue evidence="5">Leaf</tissue>
    </source>
</reference>
<dbReference type="GO" id="GO:0080031">
    <property type="term" value="F:methyl salicylate esterase activity"/>
    <property type="evidence" value="ECO:0007669"/>
    <property type="project" value="TreeGrafter"/>
</dbReference>
<dbReference type="GO" id="GO:0080032">
    <property type="term" value="F:methyl jasmonate esterase activity"/>
    <property type="evidence" value="ECO:0007669"/>
    <property type="project" value="TreeGrafter"/>
</dbReference>
<dbReference type="GO" id="GO:0009694">
    <property type="term" value="P:jasmonic acid metabolic process"/>
    <property type="evidence" value="ECO:0007669"/>
    <property type="project" value="TreeGrafter"/>
</dbReference>
<evidence type="ECO:0000313" key="4">
    <source>
        <dbReference type="EMBL" id="KAG0458437.1"/>
    </source>
</evidence>
<evidence type="ECO:0000259" key="3">
    <source>
        <dbReference type="Pfam" id="PF12697"/>
    </source>
</evidence>
<dbReference type="FunFam" id="3.40.50.1820:FF:000025">
    <property type="entry name" value="putative methylesterase 11, chloroplastic"/>
    <property type="match status" value="1"/>
</dbReference>
<accession>A0A835PTX6</accession>
<evidence type="ECO:0000256" key="1">
    <source>
        <dbReference type="ARBA" id="ARBA00022801"/>
    </source>
</evidence>
<evidence type="ECO:0000313" key="7">
    <source>
        <dbReference type="Proteomes" id="UP000639772"/>
    </source>
</evidence>
<dbReference type="Proteomes" id="UP000636800">
    <property type="component" value="Chromosome 12"/>
</dbReference>
<dbReference type="SUPFAM" id="SSF53474">
    <property type="entry name" value="alpha/beta-Hydrolases"/>
    <property type="match status" value="1"/>
</dbReference>
<dbReference type="GO" id="GO:0080030">
    <property type="term" value="F:methyl indole-3-acetate esterase activity"/>
    <property type="evidence" value="ECO:0007669"/>
    <property type="project" value="TreeGrafter"/>
</dbReference>
<dbReference type="PANTHER" id="PTHR10992:SF872">
    <property type="entry name" value="METHYLESTERASE 11, CHLOROPLASTIC-RELATED"/>
    <property type="match status" value="1"/>
</dbReference>
<dbReference type="Proteomes" id="UP000639772">
    <property type="component" value="Chromosome 12"/>
</dbReference>
<keyword evidence="6" id="KW-1185">Reference proteome</keyword>
<gene>
    <name evidence="5" type="ORF">HPP92_023333</name>
    <name evidence="4" type="ORF">HPP92_023594</name>
</gene>
<dbReference type="Pfam" id="PF12697">
    <property type="entry name" value="Abhydrolase_6"/>
    <property type="match status" value="1"/>
</dbReference>
<dbReference type="InterPro" id="IPR045889">
    <property type="entry name" value="MES/HNL"/>
</dbReference>
<dbReference type="EMBL" id="JADCNM010000012">
    <property type="protein sequence ID" value="KAG0460205.1"/>
    <property type="molecule type" value="Genomic_DNA"/>
</dbReference>
<organism evidence="5 7">
    <name type="scientific">Vanilla planifolia</name>
    <name type="common">Vanilla</name>
    <dbReference type="NCBI Taxonomy" id="51239"/>
    <lineage>
        <taxon>Eukaryota</taxon>
        <taxon>Viridiplantae</taxon>
        <taxon>Streptophyta</taxon>
        <taxon>Embryophyta</taxon>
        <taxon>Tracheophyta</taxon>
        <taxon>Spermatophyta</taxon>
        <taxon>Magnoliopsida</taxon>
        <taxon>Liliopsida</taxon>
        <taxon>Asparagales</taxon>
        <taxon>Orchidaceae</taxon>
        <taxon>Vanilloideae</taxon>
        <taxon>Vanilleae</taxon>
        <taxon>Vanilla</taxon>
    </lineage>
</organism>
<protein>
    <recommendedName>
        <fullName evidence="3">AB hydrolase-1 domain-containing protein</fullName>
    </recommendedName>
</protein>
<proteinExistence type="predicted"/>
<dbReference type="InterPro" id="IPR000073">
    <property type="entry name" value="AB_hydrolase_1"/>
</dbReference>
<dbReference type="AlphaFoldDB" id="A0A835PTX6"/>
<feature type="region of interest" description="Disordered" evidence="2">
    <location>
        <begin position="76"/>
        <end position="114"/>
    </location>
</feature>
<evidence type="ECO:0000313" key="5">
    <source>
        <dbReference type="EMBL" id="KAG0460205.1"/>
    </source>
</evidence>
<dbReference type="OrthoDB" id="1263307at2759"/>
<evidence type="ECO:0000313" key="6">
    <source>
        <dbReference type="Proteomes" id="UP000636800"/>
    </source>
</evidence>
<keyword evidence="1" id="KW-0378">Hydrolase</keyword>
<dbReference type="GO" id="GO:0009696">
    <property type="term" value="P:salicylic acid metabolic process"/>
    <property type="evidence" value="ECO:0007669"/>
    <property type="project" value="TreeGrafter"/>
</dbReference>
<dbReference type="EMBL" id="JADCNL010000012">
    <property type="protein sequence ID" value="KAG0458437.1"/>
    <property type="molecule type" value="Genomic_DNA"/>
</dbReference>
<name>A0A835PTX6_VANPL</name>
<feature type="domain" description="AB hydrolase-1" evidence="3">
    <location>
        <begin position="134"/>
        <end position="372"/>
    </location>
</feature>
<evidence type="ECO:0000256" key="2">
    <source>
        <dbReference type="SAM" id="MobiDB-lite"/>
    </source>
</evidence>
<comment type="caution">
    <text evidence="5">The sequence shown here is derived from an EMBL/GenBank/DDBJ whole genome shotgun (WGS) entry which is preliminary data.</text>
</comment>
<dbReference type="InterPro" id="IPR029058">
    <property type="entry name" value="AB_hydrolase_fold"/>
</dbReference>